<reference evidence="1" key="1">
    <citation type="submission" date="2016-08" db="EMBL/GenBank/DDBJ databases">
        <authorList>
            <person name="Seilhamer J.J."/>
        </authorList>
    </citation>
    <scope>NUCLEOTIDE SEQUENCE</scope>
    <source>
        <strain evidence="1">86-1</strain>
    </source>
</reference>
<dbReference type="AlphaFoldDB" id="A0A212L8L2"/>
<evidence type="ECO:0000313" key="1">
    <source>
        <dbReference type="EMBL" id="SCM73914.1"/>
    </source>
</evidence>
<sequence length="208" mass="23014">MPLAWPVAARAFRYADPSLERRHPDLGLLLDAYAVVDLGVKVAIGRDGRVPACHTGCAQCCRQPIPVTPLEVLALHCYARHRLPQDSLAGLVQRLSGYEGQKRNIASPCPFLHEGACLVYPVRPVACRQYMVFGAPCAQGEDASRSRPLEVLAPSYDHMLAALMRTLPWYAGHEPAPPEHPTEESAREFFQSITSVVQAVAWNRFFRA</sequence>
<name>A0A212L8L2_9BACT</name>
<organism evidence="1">
    <name type="scientific">uncultured Desulfovibrio sp</name>
    <dbReference type="NCBI Taxonomy" id="167968"/>
    <lineage>
        <taxon>Bacteria</taxon>
        <taxon>Pseudomonadati</taxon>
        <taxon>Thermodesulfobacteriota</taxon>
        <taxon>Desulfovibrionia</taxon>
        <taxon>Desulfovibrionales</taxon>
        <taxon>Desulfovibrionaceae</taxon>
        <taxon>Desulfovibrio</taxon>
        <taxon>environmental samples</taxon>
    </lineage>
</organism>
<dbReference type="Pfam" id="PF03692">
    <property type="entry name" value="CxxCxxCC"/>
    <property type="match status" value="1"/>
</dbReference>
<gene>
    <name evidence="1" type="ORF">KL86DES1_21618</name>
</gene>
<dbReference type="RefSeq" id="WP_179980923.1">
    <property type="nucleotide sequence ID" value="NZ_LT608333.1"/>
</dbReference>
<dbReference type="InterPro" id="IPR005358">
    <property type="entry name" value="Puta_zinc/iron-chelating_dom"/>
</dbReference>
<proteinExistence type="predicted"/>
<accession>A0A212L8L2</accession>
<dbReference type="EMBL" id="FMJC01000002">
    <property type="protein sequence ID" value="SCM73914.1"/>
    <property type="molecule type" value="Genomic_DNA"/>
</dbReference>
<evidence type="ECO:0008006" key="2">
    <source>
        <dbReference type="Google" id="ProtNLM"/>
    </source>
</evidence>
<protein>
    <recommendedName>
        <fullName evidence="2">YkgJ family cysteine cluster protein</fullName>
    </recommendedName>
</protein>